<keyword evidence="1" id="KW-1133">Transmembrane helix</keyword>
<gene>
    <name evidence="2" type="ORF">L1F29_27875</name>
</gene>
<sequence>MTIRHILSLVTAFTIAHSVTLALATLEIIQLPGKLVESAIALSIIYVALKNIFQPDTKHRPWIAFAFGLIHGFGFAGILSELNLGGGHLATSLLFFNLGIELGQILIVSLCFPIILLIKKRLALKWVLPSVSTAVLLFGFVWFIQRAF</sequence>
<feature type="transmembrane region" description="Helical" evidence="1">
    <location>
        <begin position="34"/>
        <end position="53"/>
    </location>
</feature>
<protein>
    <submittedName>
        <fullName evidence="2">HupE/UreJ family protein</fullName>
    </submittedName>
</protein>
<feature type="transmembrane region" description="Helical" evidence="1">
    <location>
        <begin position="62"/>
        <end position="82"/>
    </location>
</feature>
<reference evidence="2" key="1">
    <citation type="submission" date="2022-01" db="EMBL/GenBank/DDBJ databases">
        <title>Paenibacillus spongiae sp. nov., isolated from marine sponge.</title>
        <authorList>
            <person name="Li Z."/>
            <person name="Zhang M."/>
        </authorList>
    </citation>
    <scope>NUCLEOTIDE SEQUENCE</scope>
    <source>
        <strain evidence="2">PHS-Z3</strain>
    </source>
</reference>
<keyword evidence="3" id="KW-1185">Reference proteome</keyword>
<name>A0ABY5S6K0_9BACL</name>
<feature type="transmembrane region" description="Helical" evidence="1">
    <location>
        <begin position="94"/>
        <end position="116"/>
    </location>
</feature>
<dbReference type="InterPro" id="IPR032809">
    <property type="entry name" value="Put_HupE_UreJ"/>
</dbReference>
<accession>A0ABY5S6K0</accession>
<dbReference type="RefSeq" id="WP_258385299.1">
    <property type="nucleotide sequence ID" value="NZ_CP091430.1"/>
</dbReference>
<keyword evidence="1" id="KW-0812">Transmembrane</keyword>
<feature type="transmembrane region" description="Helical" evidence="1">
    <location>
        <begin position="123"/>
        <end position="144"/>
    </location>
</feature>
<dbReference type="Proteomes" id="UP001057877">
    <property type="component" value="Chromosome"/>
</dbReference>
<organism evidence="2 3">
    <name type="scientific">Paenibacillus spongiae</name>
    <dbReference type="NCBI Taxonomy" id="2909671"/>
    <lineage>
        <taxon>Bacteria</taxon>
        <taxon>Bacillati</taxon>
        <taxon>Bacillota</taxon>
        <taxon>Bacilli</taxon>
        <taxon>Bacillales</taxon>
        <taxon>Paenibacillaceae</taxon>
        <taxon>Paenibacillus</taxon>
    </lineage>
</organism>
<dbReference type="EMBL" id="CP091430">
    <property type="protein sequence ID" value="UVI29210.1"/>
    <property type="molecule type" value="Genomic_DNA"/>
</dbReference>
<evidence type="ECO:0000256" key="1">
    <source>
        <dbReference type="SAM" id="Phobius"/>
    </source>
</evidence>
<dbReference type="Pfam" id="PF13795">
    <property type="entry name" value="HupE_UreJ_2"/>
    <property type="match status" value="1"/>
</dbReference>
<evidence type="ECO:0000313" key="2">
    <source>
        <dbReference type="EMBL" id="UVI29210.1"/>
    </source>
</evidence>
<keyword evidence="1" id="KW-0472">Membrane</keyword>
<proteinExistence type="predicted"/>
<evidence type="ECO:0000313" key="3">
    <source>
        <dbReference type="Proteomes" id="UP001057877"/>
    </source>
</evidence>